<dbReference type="EMBL" id="JAPDRP010000001">
    <property type="protein sequence ID" value="KAJ9649474.1"/>
    <property type="molecule type" value="Genomic_DNA"/>
</dbReference>
<keyword evidence="2" id="KW-1185">Reference proteome</keyword>
<sequence>MTGRGDRKLFRLTIGLTLTTSSPILDPSSASPFFLILTARILTTPHTDSPITLATFLNPLSSLRNRSFGNINCVFPATESKKRIRIWPHSWPHYVWDGETLRDSWEFVTIEPGRSLEVRHEVLRDKIAAAGLKTGERYQAAFTDKCLGTRWWMFGSLEEAEQMKFMWWGHERERETEEGWETEKVEREGEDENGRWTMGEKPDDLALVIEKGEAEFEIGYSDANSSIEFGVNQSI</sequence>
<name>A0ACC2ZPT3_9PEZI</name>
<comment type="caution">
    <text evidence="1">The sequence shown here is derived from an EMBL/GenBank/DDBJ whole genome shotgun (WGS) entry which is preliminary data.</text>
</comment>
<organism evidence="1 2">
    <name type="scientific">Coniosporium tulheliwenetii</name>
    <dbReference type="NCBI Taxonomy" id="3383036"/>
    <lineage>
        <taxon>Eukaryota</taxon>
        <taxon>Fungi</taxon>
        <taxon>Dikarya</taxon>
        <taxon>Ascomycota</taxon>
        <taxon>Pezizomycotina</taxon>
        <taxon>Dothideomycetes</taxon>
        <taxon>Dothideomycetes incertae sedis</taxon>
        <taxon>Coniosporium</taxon>
    </lineage>
</organism>
<evidence type="ECO:0000313" key="2">
    <source>
        <dbReference type="Proteomes" id="UP001172680"/>
    </source>
</evidence>
<accession>A0ACC2ZPT3</accession>
<proteinExistence type="predicted"/>
<dbReference type="Proteomes" id="UP001172680">
    <property type="component" value="Unassembled WGS sequence"/>
</dbReference>
<protein>
    <submittedName>
        <fullName evidence="1">Uncharacterized protein</fullName>
    </submittedName>
</protein>
<reference evidence="1" key="1">
    <citation type="submission" date="2022-10" db="EMBL/GenBank/DDBJ databases">
        <title>Culturing micro-colonial fungi from biological soil crusts in the Mojave desert and describing Neophaeococcomyces mojavensis, and introducing the new genera and species Taxawa tesnikishii.</title>
        <authorList>
            <person name="Kurbessoian T."/>
            <person name="Stajich J.E."/>
        </authorList>
    </citation>
    <scope>NUCLEOTIDE SEQUENCE</scope>
    <source>
        <strain evidence="1">JES_115</strain>
    </source>
</reference>
<evidence type="ECO:0000313" key="1">
    <source>
        <dbReference type="EMBL" id="KAJ9649474.1"/>
    </source>
</evidence>
<gene>
    <name evidence="1" type="ORF">H2199_000249</name>
</gene>